<dbReference type="InterPro" id="IPR018449">
    <property type="entry name" value="NIL_domain"/>
</dbReference>
<dbReference type="SMART" id="SM00930">
    <property type="entry name" value="NIL"/>
    <property type="match status" value="1"/>
</dbReference>
<reference evidence="2" key="1">
    <citation type="journal article" date="2014" name="Front. Microbiol.">
        <title>High frequency of phylogenetically diverse reductive dehalogenase-homologous genes in deep subseafloor sedimentary metagenomes.</title>
        <authorList>
            <person name="Kawai M."/>
            <person name="Futagami T."/>
            <person name="Toyoda A."/>
            <person name="Takaki Y."/>
            <person name="Nishi S."/>
            <person name="Hori S."/>
            <person name="Arai W."/>
            <person name="Tsubouchi T."/>
            <person name="Morono Y."/>
            <person name="Uchiyama I."/>
            <person name="Ito T."/>
            <person name="Fujiyama A."/>
            <person name="Inagaki F."/>
            <person name="Takami H."/>
        </authorList>
    </citation>
    <scope>NUCLEOTIDE SEQUENCE</scope>
    <source>
        <strain evidence="2">Expedition CK06-06</strain>
    </source>
</reference>
<dbReference type="EMBL" id="BART01010911">
    <property type="protein sequence ID" value="GAG78419.1"/>
    <property type="molecule type" value="Genomic_DNA"/>
</dbReference>
<feature type="domain" description="NIL" evidence="1">
    <location>
        <begin position="2"/>
        <end position="73"/>
    </location>
</feature>
<gene>
    <name evidence="2" type="ORF">S01H4_23499</name>
</gene>
<dbReference type="SUPFAM" id="SSF55021">
    <property type="entry name" value="ACT-like"/>
    <property type="match status" value="1"/>
</dbReference>
<dbReference type="Pfam" id="PF09383">
    <property type="entry name" value="NIL"/>
    <property type="match status" value="1"/>
</dbReference>
<name>X1A9L6_9ZZZZ</name>
<dbReference type="Gene3D" id="3.30.70.260">
    <property type="match status" value="1"/>
</dbReference>
<organism evidence="2">
    <name type="scientific">marine sediment metagenome</name>
    <dbReference type="NCBI Taxonomy" id="412755"/>
    <lineage>
        <taxon>unclassified sequences</taxon>
        <taxon>metagenomes</taxon>
        <taxon>ecological metagenomes</taxon>
    </lineage>
</organism>
<sequence>MAKRRVMLTYCPEVSSEPIIYNIGQQFNLATNIHRADATEDRGWIELELEGEEKDIEAGIAWVISKGVRVDPVGGNTAGI</sequence>
<evidence type="ECO:0000259" key="1">
    <source>
        <dbReference type="SMART" id="SM00930"/>
    </source>
</evidence>
<accession>X1A9L6</accession>
<dbReference type="AlphaFoldDB" id="X1A9L6"/>
<protein>
    <recommendedName>
        <fullName evidence="1">NIL domain-containing protein</fullName>
    </recommendedName>
</protein>
<proteinExistence type="predicted"/>
<dbReference type="InterPro" id="IPR045865">
    <property type="entry name" value="ACT-like_dom_sf"/>
</dbReference>
<comment type="caution">
    <text evidence="2">The sequence shown here is derived from an EMBL/GenBank/DDBJ whole genome shotgun (WGS) entry which is preliminary data.</text>
</comment>
<evidence type="ECO:0000313" key="2">
    <source>
        <dbReference type="EMBL" id="GAG78419.1"/>
    </source>
</evidence>